<name>A0A364N0M4_STELY</name>
<dbReference type="STRING" id="183478.A0A364N0M4"/>
<evidence type="ECO:0000256" key="4">
    <source>
        <dbReference type="SAM" id="MobiDB-lite"/>
    </source>
</evidence>
<gene>
    <name evidence="6" type="ORF">DDE83_005892</name>
</gene>
<feature type="region of interest" description="Disordered" evidence="4">
    <location>
        <begin position="1"/>
        <end position="46"/>
    </location>
</feature>
<comment type="caution">
    <text evidence="6">The sequence shown here is derived from an EMBL/GenBank/DDBJ whole genome shotgun (WGS) entry which is preliminary data.</text>
</comment>
<comment type="cofactor">
    <cofactor evidence="1">
        <name>Zn(2+)</name>
        <dbReference type="ChEBI" id="CHEBI:29105"/>
    </cofactor>
</comment>
<dbReference type="EMBL" id="QGDH01000084">
    <property type="protein sequence ID" value="RAR08688.1"/>
    <property type="molecule type" value="Genomic_DNA"/>
</dbReference>
<organism evidence="6 7">
    <name type="scientific">Stemphylium lycopersici</name>
    <name type="common">Tomato gray leaf spot disease fungus</name>
    <name type="synonym">Thyrospora lycopersici</name>
    <dbReference type="NCBI Taxonomy" id="183478"/>
    <lineage>
        <taxon>Eukaryota</taxon>
        <taxon>Fungi</taxon>
        <taxon>Dikarya</taxon>
        <taxon>Ascomycota</taxon>
        <taxon>Pezizomycotina</taxon>
        <taxon>Dothideomycetes</taxon>
        <taxon>Pleosporomycetidae</taxon>
        <taxon>Pleosporales</taxon>
        <taxon>Pleosporineae</taxon>
        <taxon>Pleosporaceae</taxon>
        <taxon>Stemphylium</taxon>
    </lineage>
</organism>
<dbReference type="OrthoDB" id="7202371at2759"/>
<dbReference type="GO" id="GO:0006154">
    <property type="term" value="P:adenosine catabolic process"/>
    <property type="evidence" value="ECO:0007669"/>
    <property type="project" value="TreeGrafter"/>
</dbReference>
<proteinExistence type="predicted"/>
<keyword evidence="2" id="KW-0479">Metal-binding</keyword>
<keyword evidence="7" id="KW-1185">Reference proteome</keyword>
<dbReference type="PANTHER" id="PTHR11409">
    <property type="entry name" value="ADENOSINE DEAMINASE"/>
    <property type="match status" value="1"/>
</dbReference>
<dbReference type="PANTHER" id="PTHR11409:SF37">
    <property type="entry name" value="ADENOSINE DEAMINASE DOMAIN-CONTAINING PROTEIN"/>
    <property type="match status" value="1"/>
</dbReference>
<dbReference type="SUPFAM" id="SSF51556">
    <property type="entry name" value="Metallo-dependent hydrolases"/>
    <property type="match status" value="1"/>
</dbReference>
<dbReference type="Proteomes" id="UP000249619">
    <property type="component" value="Unassembled WGS sequence"/>
</dbReference>
<dbReference type="GO" id="GO:0046103">
    <property type="term" value="P:inosine biosynthetic process"/>
    <property type="evidence" value="ECO:0007669"/>
    <property type="project" value="TreeGrafter"/>
</dbReference>
<evidence type="ECO:0000256" key="2">
    <source>
        <dbReference type="ARBA" id="ARBA00022723"/>
    </source>
</evidence>
<accession>A0A364N0M4</accession>
<evidence type="ECO:0000313" key="6">
    <source>
        <dbReference type="EMBL" id="RAR08688.1"/>
    </source>
</evidence>
<dbReference type="AlphaFoldDB" id="A0A364N0M4"/>
<dbReference type="GO" id="GO:0004000">
    <property type="term" value="F:adenosine deaminase activity"/>
    <property type="evidence" value="ECO:0007669"/>
    <property type="project" value="TreeGrafter"/>
</dbReference>
<dbReference type="InterPro" id="IPR032466">
    <property type="entry name" value="Metal_Hydrolase"/>
</dbReference>
<reference evidence="7" key="1">
    <citation type="submission" date="2018-05" db="EMBL/GenBank/DDBJ databases">
        <title>Draft genome sequence of Stemphylium lycopersici strain CIDEFI 213.</title>
        <authorList>
            <person name="Medina R."/>
            <person name="Franco M.E.E."/>
            <person name="Lucentini C.G."/>
            <person name="Saparrat M.C.N."/>
            <person name="Balatti P.A."/>
        </authorList>
    </citation>
    <scope>NUCLEOTIDE SEQUENCE [LARGE SCALE GENOMIC DNA]</scope>
    <source>
        <strain evidence="7">CIDEFI 213</strain>
    </source>
</reference>
<evidence type="ECO:0000256" key="1">
    <source>
        <dbReference type="ARBA" id="ARBA00001947"/>
    </source>
</evidence>
<sequence length="674" mass="77954">MTVADSPKKRKRALSPLPNKRMPIHPPESRAVQMNTEQMSEEDQATSAFEHAMEVIKMKDYIGRYERDHERLRKREDDDAWDRGAREGTDSMEKEAARIIRAIREYERDNTFGNIASEAIPGPHTRDMGGQFLTNKERIDNNSVLYDISKMVPKGSLLHLHFNAELHPELLLVRARKMENMFIRSIRPLKTQEDLNLTEMVFNILDPKTVDPDINIFSDKYPKPEEAFFFKKAEVKDRIWMSWSKFQKEFKERFGDQYSQEEPEVFREGRPAPTSCGDQKKIKLEPAENWLRSKMVLSQEEAYGTTQTVNGVWARFNQATRCFKGLLGYESVYTWYIGEAIDRMIEEKVMYAELRPMLLDKGIPRDSGQENHVLTLADQMRLIIKGVKEKQAQLKAREEEHKFPFGLKVIYCTPRSIPKHMMKKEMRDCIQLKLQFPDLICGFDLVGAEDRPRHIGFYKEELLAFQEACEKLNIKIPFMFHAGESLLDTGGSGDPKNSNLYDAVLLKSKRIGHGFALLKHPHLVEQFRKTDKSPGICVELCPISNELLHLCRNVKEHPYPELLAAGIPCTVNSDNPSLFSNSMSHEFYQIMVGAPTMSLYSWKQLARWSIDYSCLTPEQQAKGHEYLDQSWKEFCKFVVDTYGHLIRVNKEGNDEVDPDAARASWPKMVPTVTE</sequence>
<dbReference type="Gene3D" id="3.20.20.140">
    <property type="entry name" value="Metal-dependent hydrolases"/>
    <property type="match status" value="1"/>
</dbReference>
<dbReference type="InterPro" id="IPR006330">
    <property type="entry name" value="Ado/ade_deaminase"/>
</dbReference>
<dbReference type="Pfam" id="PF00962">
    <property type="entry name" value="A_deaminase"/>
    <property type="match status" value="1"/>
</dbReference>
<protein>
    <submittedName>
        <fullName evidence="6">Metallo-dependent hydrolase</fullName>
    </submittedName>
</protein>
<keyword evidence="3 6" id="KW-0378">Hydrolase</keyword>
<evidence type="ECO:0000313" key="7">
    <source>
        <dbReference type="Proteomes" id="UP000249619"/>
    </source>
</evidence>
<dbReference type="InterPro" id="IPR001365">
    <property type="entry name" value="A_deaminase_dom"/>
</dbReference>
<evidence type="ECO:0000259" key="5">
    <source>
        <dbReference type="Pfam" id="PF00962"/>
    </source>
</evidence>
<feature type="domain" description="Adenosine deaminase" evidence="5">
    <location>
        <begin position="337"/>
        <end position="622"/>
    </location>
</feature>
<dbReference type="GO" id="GO:0046872">
    <property type="term" value="F:metal ion binding"/>
    <property type="evidence" value="ECO:0007669"/>
    <property type="project" value="UniProtKB-KW"/>
</dbReference>
<evidence type="ECO:0000256" key="3">
    <source>
        <dbReference type="ARBA" id="ARBA00022801"/>
    </source>
</evidence>